<sequence length="139" mass="14823">MKFTIPLLLSAAVLLPSISVAASNAITPPTLTSVSATEVPNIFSEKKLPIAIVGGYQIENAILTARTLSCGINVSDLEIEAKLRWDGTTPKILLVGMNLIMCRSGVTSPFSIDLSEFIHNIPVHVLDRLEVANNVSLGL</sequence>
<keyword evidence="4" id="KW-1185">Reference proteome</keyword>
<gene>
    <name evidence="2" type="ORF">MT2528_1008</name>
    <name evidence="3" type="ORF">NVI5450_0980</name>
</gene>
<name>A0A1L0DEQ2_9GAMM</name>
<feature type="chain" id="PRO_5012995777" evidence="1">
    <location>
        <begin position="22"/>
        <end position="139"/>
    </location>
</feature>
<evidence type="ECO:0000313" key="2">
    <source>
        <dbReference type="EMBL" id="SGY86272.1"/>
    </source>
</evidence>
<protein>
    <submittedName>
        <fullName evidence="2 3">Exported protein</fullName>
    </submittedName>
</protein>
<evidence type="ECO:0000256" key="1">
    <source>
        <dbReference type="SAM" id="SignalP"/>
    </source>
</evidence>
<dbReference type="EMBL" id="FPLD01000035">
    <property type="protein sequence ID" value="SGY89306.1"/>
    <property type="molecule type" value="Genomic_DNA"/>
</dbReference>
<organism evidence="3 5">
    <name type="scientific">Moritella viscosa</name>
    <dbReference type="NCBI Taxonomy" id="80854"/>
    <lineage>
        <taxon>Bacteria</taxon>
        <taxon>Pseudomonadati</taxon>
        <taxon>Pseudomonadota</taxon>
        <taxon>Gammaproteobacteria</taxon>
        <taxon>Alteromonadales</taxon>
        <taxon>Moritellaceae</taxon>
        <taxon>Moritella</taxon>
    </lineage>
</organism>
<dbReference type="GeneID" id="61294747"/>
<dbReference type="OrthoDB" id="5876749at2"/>
<evidence type="ECO:0000313" key="3">
    <source>
        <dbReference type="EMBL" id="SGY89306.1"/>
    </source>
</evidence>
<reference evidence="3 5" key="2">
    <citation type="submission" date="2016-11" db="EMBL/GenBank/DDBJ databases">
        <authorList>
            <person name="Jaros S."/>
            <person name="Januszkiewicz K."/>
            <person name="Wedrychowicz H."/>
        </authorList>
    </citation>
    <scope>NUCLEOTIDE SEQUENCE [LARGE SCALE GENOMIC DNA]</scope>
    <source>
        <strain evidence="3">NVI 5450</strain>
    </source>
</reference>
<dbReference type="RefSeq" id="WP_075471265.1">
    <property type="nucleotide sequence ID" value="NZ_CAWQZC010000050.1"/>
</dbReference>
<accession>A0A1L0DEQ2</accession>
<feature type="signal peptide" evidence="1">
    <location>
        <begin position="1"/>
        <end position="21"/>
    </location>
</feature>
<dbReference type="Proteomes" id="UP000183794">
    <property type="component" value="Unassembled WGS sequence"/>
</dbReference>
<dbReference type="Proteomes" id="UP000182660">
    <property type="component" value="Unassembled WGS sequence"/>
</dbReference>
<dbReference type="AlphaFoldDB" id="A0A1L0DEQ2"/>
<proteinExistence type="predicted"/>
<evidence type="ECO:0000313" key="4">
    <source>
        <dbReference type="Proteomes" id="UP000182660"/>
    </source>
</evidence>
<keyword evidence="1" id="KW-0732">Signal</keyword>
<evidence type="ECO:0000313" key="5">
    <source>
        <dbReference type="Proteomes" id="UP000183794"/>
    </source>
</evidence>
<dbReference type="EMBL" id="FPLJ01000030">
    <property type="protein sequence ID" value="SGY86272.1"/>
    <property type="molecule type" value="Genomic_DNA"/>
</dbReference>
<reference evidence="2 4" key="1">
    <citation type="submission" date="2016-11" db="EMBL/GenBank/DDBJ databases">
        <authorList>
            <person name="Klemetsen T."/>
        </authorList>
    </citation>
    <scope>NUCLEOTIDE SEQUENCE [LARGE SCALE GENOMIC DNA]</scope>
    <source>
        <strain evidence="2">MT 2528</strain>
    </source>
</reference>